<dbReference type="EMBL" id="HACA01031548">
    <property type="protein sequence ID" value="CDW48909.1"/>
    <property type="molecule type" value="Transcribed_RNA"/>
</dbReference>
<keyword evidence="1" id="KW-0472">Membrane</keyword>
<keyword evidence="1" id="KW-0812">Transmembrane</keyword>
<name>A0A0K2VEN3_LEPSM</name>
<keyword evidence="1" id="KW-1133">Transmembrane helix</keyword>
<proteinExistence type="predicted"/>
<evidence type="ECO:0000313" key="2">
    <source>
        <dbReference type="EMBL" id="CDW48909.1"/>
    </source>
</evidence>
<evidence type="ECO:0000256" key="1">
    <source>
        <dbReference type="SAM" id="Phobius"/>
    </source>
</evidence>
<feature type="transmembrane region" description="Helical" evidence="1">
    <location>
        <begin position="49"/>
        <end position="69"/>
    </location>
</feature>
<accession>A0A0K2VEN3</accession>
<dbReference type="AlphaFoldDB" id="A0A0K2VEN3"/>
<reference evidence="2" key="1">
    <citation type="submission" date="2014-05" db="EMBL/GenBank/DDBJ databases">
        <authorList>
            <person name="Chronopoulou M."/>
        </authorList>
    </citation>
    <scope>NUCLEOTIDE SEQUENCE</scope>
    <source>
        <tissue evidence="2">Whole organism</tissue>
    </source>
</reference>
<organism evidence="2">
    <name type="scientific">Lepeophtheirus salmonis</name>
    <name type="common">Salmon louse</name>
    <name type="synonym">Caligus salmonis</name>
    <dbReference type="NCBI Taxonomy" id="72036"/>
    <lineage>
        <taxon>Eukaryota</taxon>
        <taxon>Metazoa</taxon>
        <taxon>Ecdysozoa</taxon>
        <taxon>Arthropoda</taxon>
        <taxon>Crustacea</taxon>
        <taxon>Multicrustacea</taxon>
        <taxon>Hexanauplia</taxon>
        <taxon>Copepoda</taxon>
        <taxon>Siphonostomatoida</taxon>
        <taxon>Caligidae</taxon>
        <taxon>Lepeophtheirus</taxon>
    </lineage>
</organism>
<sequence>MEINFVYTRANGLSTPDYGWSRSMSFYSCSRTWLSTGKDLVLGGWCNVFVFPSPLFSYFSYFLVCIYMCKVHSFTSFLV</sequence>
<protein>
    <submittedName>
        <fullName evidence="2">Uncharacterized protein</fullName>
    </submittedName>
</protein>